<feature type="compositionally biased region" description="Basic and acidic residues" evidence="1">
    <location>
        <begin position="205"/>
        <end position="215"/>
    </location>
</feature>
<feature type="compositionally biased region" description="Polar residues" evidence="1">
    <location>
        <begin position="386"/>
        <end position="404"/>
    </location>
</feature>
<feature type="compositionally biased region" description="Basic and acidic residues" evidence="1">
    <location>
        <begin position="162"/>
        <end position="182"/>
    </location>
</feature>
<feature type="compositionally biased region" description="Basic and acidic residues" evidence="1">
    <location>
        <begin position="323"/>
        <end position="338"/>
    </location>
</feature>
<proteinExistence type="predicted"/>
<sequence length="1083" mass="121462">MASTRPSYPRSRSYVRSRDNESYHDEAKSSRDHMPVWDQSTRQRRPRSPSRLHHTYTSNCGRRRWPPSPKVEEVKYEEEIPMRGKIGQDPMIMDVPYSNGSDAGSTDSRSSDGSPGPETPPTSISDNQDRRYVWKPEHDVEIPIAYDRAKGPKPIRQPSAVDLRDNDRGRRAIPKLDTDLARSRSTGGAPIPLERARSPYASGPQDRKPKGDRFSGEYLLSPDVMSPRPRMAESQRTQSHCSPAIGKPATPRDVNRNKDRNPHPIRPPVTPLGRHASDSDPGITKYATTRDWDPRVDTSRQRQPARPTLENQRTQSHYVPRPVEVHNTGRPDQVRDNPRQSVRPTMERYRSSDYLEGSSSSSGTRSRSRHHHGHSDEPDHDPARFRQSSNQLSPQTPSKYSNSYFDDGRHDERRASSKRPDQRRSLTTSETDSHPVNLKSLVSGEGIHHVLNATALSAVLNQESTPACRASPRLSPRPSPGVSPMASPHASPHTSPTASPYASPPRTPPNERRNNPITGLKKDSPASRPPPLSSQSSILATDPNLGPHETDHGGRPRPVSRRTTPLLAPHVDEPTPILAPGITVRSPSPAYQAKANTAQSGHFQHTHSRAESVAESELPQSSSLRPGYSGRRRALSSADVRPELTVNPAPFVQPSDSALSPTTMPRPTSPGLPSPSERYKPGYLEPGAPVVRSSSSQPNSSTAGTRSRSYTPAPPSPGQRSHSSVRMPGPSRPRAMSSTSRPVFPAPPPKPASLPICPRPDRVAGKNDWYTLHHNTAFAICPDCRDNVFSANYERYLMPHTVPTQRKTQCDLNNPWIRLACLLHGPDVNILGRLSEITSKEDECPRDEEEPREWYYLEDPASGKRISNFNACPQCVHSLELLFPSWRGEFYRSQSSNHHELKERTCALRASSIRFGEYLDLIIESANEADMARKAPDSTRVAKLAKKLSSIRDCPRDSMESRKAWHIHSHIPEFTICPACYEDVVYPLAKKGLFIAKQIDREPQVFPNPEVEVCCHLYSIRMRKILREACEDDDLEHLRHNALRRHMLQQDLFAVLAERESHPGDEEVDRRGRELLEMWRKKE</sequence>
<feature type="compositionally biased region" description="Basic and acidic residues" evidence="1">
    <location>
        <begin position="374"/>
        <end position="384"/>
    </location>
</feature>
<accession>A0ABR4BDI0</accession>
<evidence type="ECO:0000313" key="3">
    <source>
        <dbReference type="Proteomes" id="UP001590951"/>
    </source>
</evidence>
<feature type="compositionally biased region" description="Basic and acidic residues" evidence="1">
    <location>
        <begin position="288"/>
        <end position="300"/>
    </location>
</feature>
<feature type="region of interest" description="Disordered" evidence="1">
    <location>
        <begin position="1"/>
        <end position="437"/>
    </location>
</feature>
<feature type="compositionally biased region" description="Basic and acidic residues" evidence="1">
    <location>
        <begin position="509"/>
        <end position="525"/>
    </location>
</feature>
<feature type="compositionally biased region" description="Basic and acidic residues" evidence="1">
    <location>
        <begin position="127"/>
        <end position="141"/>
    </location>
</feature>
<feature type="compositionally biased region" description="Polar residues" evidence="1">
    <location>
        <begin position="594"/>
        <end position="603"/>
    </location>
</feature>
<feature type="compositionally biased region" description="Polar residues" evidence="1">
    <location>
        <begin position="98"/>
        <end position="113"/>
    </location>
</feature>
<feature type="compositionally biased region" description="Polar residues" evidence="1">
    <location>
        <begin position="654"/>
        <end position="666"/>
    </location>
</feature>
<keyword evidence="3" id="KW-1185">Reference proteome</keyword>
<feature type="compositionally biased region" description="Low complexity" evidence="1">
    <location>
        <begin position="1"/>
        <end position="14"/>
    </location>
</feature>
<feature type="region of interest" description="Disordered" evidence="1">
    <location>
        <begin position="467"/>
        <end position="759"/>
    </location>
</feature>
<comment type="caution">
    <text evidence="2">The sequence shown here is derived from an EMBL/GenBank/DDBJ whole genome shotgun (WGS) entry which is preliminary data.</text>
</comment>
<gene>
    <name evidence="2" type="ORF">ABVK25_003544</name>
</gene>
<evidence type="ECO:0000313" key="2">
    <source>
        <dbReference type="EMBL" id="KAL2055902.1"/>
    </source>
</evidence>
<feature type="compositionally biased region" description="Basic and acidic residues" evidence="1">
    <location>
        <begin position="253"/>
        <end position="262"/>
    </location>
</feature>
<feature type="compositionally biased region" description="Basic residues" evidence="1">
    <location>
        <begin position="42"/>
        <end position="54"/>
    </location>
</feature>
<dbReference type="EMBL" id="JBHFEH010000009">
    <property type="protein sequence ID" value="KAL2055902.1"/>
    <property type="molecule type" value="Genomic_DNA"/>
</dbReference>
<name>A0ABR4BDI0_9LECA</name>
<evidence type="ECO:0000256" key="1">
    <source>
        <dbReference type="SAM" id="MobiDB-lite"/>
    </source>
</evidence>
<reference evidence="2 3" key="1">
    <citation type="submission" date="2024-09" db="EMBL/GenBank/DDBJ databases">
        <title>Rethinking Asexuality: The Enigmatic Case of Functional Sexual Genes in Lepraria (Stereocaulaceae).</title>
        <authorList>
            <person name="Doellman M."/>
            <person name="Sun Y."/>
            <person name="Barcenas-Pena A."/>
            <person name="Lumbsch H.T."/>
            <person name="Grewe F."/>
        </authorList>
    </citation>
    <scope>NUCLEOTIDE SEQUENCE [LARGE SCALE GENOMIC DNA]</scope>
    <source>
        <strain evidence="2 3">Grewe 0041</strain>
    </source>
</reference>
<feature type="compositionally biased region" description="Basic and acidic residues" evidence="1">
    <location>
        <begin position="70"/>
        <end position="82"/>
    </location>
</feature>
<feature type="compositionally biased region" description="Basic and acidic residues" evidence="1">
    <location>
        <begin position="406"/>
        <end position="424"/>
    </location>
</feature>
<feature type="compositionally biased region" description="Basic and acidic residues" evidence="1">
    <location>
        <begin position="16"/>
        <end position="35"/>
    </location>
</feature>
<dbReference type="Proteomes" id="UP001590951">
    <property type="component" value="Unassembled WGS sequence"/>
</dbReference>
<organism evidence="2 3">
    <name type="scientific">Lepraria finkii</name>
    <dbReference type="NCBI Taxonomy" id="1340010"/>
    <lineage>
        <taxon>Eukaryota</taxon>
        <taxon>Fungi</taxon>
        <taxon>Dikarya</taxon>
        <taxon>Ascomycota</taxon>
        <taxon>Pezizomycotina</taxon>
        <taxon>Lecanoromycetes</taxon>
        <taxon>OSLEUM clade</taxon>
        <taxon>Lecanoromycetidae</taxon>
        <taxon>Lecanorales</taxon>
        <taxon>Lecanorineae</taxon>
        <taxon>Stereocaulaceae</taxon>
        <taxon>Lepraria</taxon>
    </lineage>
</organism>
<feature type="compositionally biased region" description="Low complexity" evidence="1">
    <location>
        <begin position="482"/>
        <end position="501"/>
    </location>
</feature>
<protein>
    <submittedName>
        <fullName evidence="2">Uncharacterized protein</fullName>
    </submittedName>
</protein>